<feature type="compositionally biased region" description="Pro residues" evidence="1">
    <location>
        <begin position="19"/>
        <end position="32"/>
    </location>
</feature>
<feature type="region of interest" description="Disordered" evidence="1">
    <location>
        <begin position="1"/>
        <end position="115"/>
    </location>
</feature>
<organism evidence="2">
    <name type="scientific">Oryza glumipatula</name>
    <dbReference type="NCBI Taxonomy" id="40148"/>
    <lineage>
        <taxon>Eukaryota</taxon>
        <taxon>Viridiplantae</taxon>
        <taxon>Streptophyta</taxon>
        <taxon>Embryophyta</taxon>
        <taxon>Tracheophyta</taxon>
        <taxon>Spermatophyta</taxon>
        <taxon>Magnoliopsida</taxon>
        <taxon>Liliopsida</taxon>
        <taxon>Poales</taxon>
        <taxon>Poaceae</taxon>
        <taxon>BOP clade</taxon>
        <taxon>Oryzoideae</taxon>
        <taxon>Oryzeae</taxon>
        <taxon>Oryzinae</taxon>
        <taxon>Oryza</taxon>
    </lineage>
</organism>
<proteinExistence type="predicted"/>
<reference evidence="2" key="1">
    <citation type="submission" date="2015-04" db="UniProtKB">
        <authorList>
            <consortium name="EnsemblPlants"/>
        </authorList>
    </citation>
    <scope>IDENTIFICATION</scope>
</reference>
<evidence type="ECO:0000313" key="3">
    <source>
        <dbReference type="Proteomes" id="UP000026961"/>
    </source>
</evidence>
<evidence type="ECO:0000256" key="1">
    <source>
        <dbReference type="SAM" id="MobiDB-lite"/>
    </source>
</evidence>
<sequence length="115" mass="11492">MAAASSLSRHAPYRRRPPPPRPPAPARPPTPPVSVASPPAAVDDDGGLLALPIAAPDSASGASDEAPAPRCSLLPFDLNLPASSPKEPAPHQKGGQSKRSGGVGGQARWTRGGGG</sequence>
<reference evidence="2" key="2">
    <citation type="submission" date="2018-05" db="EMBL/GenBank/DDBJ databases">
        <title>OgluRS3 (Oryza glumaepatula Reference Sequence Version 3).</title>
        <authorList>
            <person name="Zhang J."/>
            <person name="Kudrna D."/>
            <person name="Lee S."/>
            <person name="Talag J."/>
            <person name="Welchert J."/>
            <person name="Wing R.A."/>
        </authorList>
    </citation>
    <scope>NUCLEOTIDE SEQUENCE [LARGE SCALE GENOMIC DNA]</scope>
</reference>
<dbReference type="EnsemblPlants" id="OGLUM04G23950.1">
    <property type="protein sequence ID" value="OGLUM04G23950.1"/>
    <property type="gene ID" value="OGLUM04G23950"/>
</dbReference>
<dbReference type="HOGENOM" id="CLU_2112695_0_0_1"/>
<keyword evidence="3" id="KW-1185">Reference proteome</keyword>
<accession>A0A0D9ZQ56</accession>
<protein>
    <submittedName>
        <fullName evidence="2">Uncharacterized protein</fullName>
    </submittedName>
</protein>
<feature type="compositionally biased region" description="Gly residues" evidence="1">
    <location>
        <begin position="101"/>
        <end position="115"/>
    </location>
</feature>
<dbReference type="AlphaFoldDB" id="A0A0D9ZQ56"/>
<evidence type="ECO:0000313" key="2">
    <source>
        <dbReference type="EnsemblPlants" id="OGLUM04G23950.1"/>
    </source>
</evidence>
<dbReference type="Gramene" id="OGLUM04G23950.1">
    <property type="protein sequence ID" value="OGLUM04G23950.1"/>
    <property type="gene ID" value="OGLUM04G23950"/>
</dbReference>
<name>A0A0D9ZQ56_9ORYZ</name>
<dbReference type="Proteomes" id="UP000026961">
    <property type="component" value="Chromosome 4"/>
</dbReference>